<sequence>MKAKLSQSFALLALVSACGTKGPLAKAPPMWGPDRAAYDAQQAEKAAEAADKTAKKQAEKTSSSATTDIPK</sequence>
<evidence type="ECO:0000256" key="1">
    <source>
        <dbReference type="SAM" id="MobiDB-lite"/>
    </source>
</evidence>
<proteinExistence type="predicted"/>
<dbReference type="EMBL" id="BPFZ01000002">
    <property type="protein sequence ID" value="GIU66318.1"/>
    <property type="molecule type" value="Genomic_DNA"/>
</dbReference>
<dbReference type="RefSeq" id="WP_284358809.1">
    <property type="nucleotide sequence ID" value="NZ_BPFZ01000002.1"/>
</dbReference>
<reference evidence="2" key="1">
    <citation type="submission" date="2021-05" db="EMBL/GenBank/DDBJ databases">
        <authorList>
            <person name="Tanabe Y."/>
        </authorList>
    </citation>
    <scope>NUCLEOTIDE SEQUENCE</scope>
    <source>
        <strain evidence="2">BOTRYCO-1</strain>
    </source>
</reference>
<protein>
    <recommendedName>
        <fullName evidence="4">Lipoprotein</fullName>
    </recommendedName>
</protein>
<reference evidence="2" key="2">
    <citation type="journal article" date="2023" name="ISME Commun">
        <title>Characterization of a bloom-associated alphaproteobacterial lineage, 'Candidatus Phycosocius': insights into freshwater algal-bacterial interactions.</title>
        <authorList>
            <person name="Tanabe Y."/>
            <person name="Yamaguchi H."/>
            <person name="Yoshida M."/>
            <person name="Kai A."/>
            <person name="Okazaki Y."/>
        </authorList>
    </citation>
    <scope>NUCLEOTIDE SEQUENCE</scope>
    <source>
        <strain evidence="2">BOTRYCO-1</strain>
    </source>
</reference>
<organism evidence="2 3">
    <name type="scientific">Candidatus Phycosocius spiralis</name>
    <dbReference type="NCBI Taxonomy" id="2815099"/>
    <lineage>
        <taxon>Bacteria</taxon>
        <taxon>Pseudomonadati</taxon>
        <taxon>Pseudomonadota</taxon>
        <taxon>Alphaproteobacteria</taxon>
        <taxon>Caulobacterales</taxon>
        <taxon>Caulobacterales incertae sedis</taxon>
        <taxon>Candidatus Phycosocius</taxon>
    </lineage>
</organism>
<feature type="compositionally biased region" description="Basic and acidic residues" evidence="1">
    <location>
        <begin position="45"/>
        <end position="59"/>
    </location>
</feature>
<dbReference type="Proteomes" id="UP001161064">
    <property type="component" value="Unassembled WGS sequence"/>
</dbReference>
<evidence type="ECO:0008006" key="4">
    <source>
        <dbReference type="Google" id="ProtNLM"/>
    </source>
</evidence>
<feature type="compositionally biased region" description="Polar residues" evidence="1">
    <location>
        <begin position="62"/>
        <end position="71"/>
    </location>
</feature>
<evidence type="ECO:0000313" key="2">
    <source>
        <dbReference type="EMBL" id="GIU66318.1"/>
    </source>
</evidence>
<evidence type="ECO:0000313" key="3">
    <source>
        <dbReference type="Proteomes" id="UP001161064"/>
    </source>
</evidence>
<accession>A0ABQ4PUC5</accession>
<feature type="region of interest" description="Disordered" evidence="1">
    <location>
        <begin position="23"/>
        <end position="71"/>
    </location>
</feature>
<keyword evidence="3" id="KW-1185">Reference proteome</keyword>
<name>A0ABQ4PUC5_9PROT</name>
<gene>
    <name evidence="2" type="ORF">PsB1_0472</name>
</gene>
<comment type="caution">
    <text evidence="2">The sequence shown here is derived from an EMBL/GenBank/DDBJ whole genome shotgun (WGS) entry which is preliminary data.</text>
</comment>
<dbReference type="PROSITE" id="PS51257">
    <property type="entry name" value="PROKAR_LIPOPROTEIN"/>
    <property type="match status" value="1"/>
</dbReference>